<dbReference type="PROSITE" id="PS50011">
    <property type="entry name" value="PROTEIN_KINASE_DOM"/>
    <property type="match status" value="1"/>
</dbReference>
<dbReference type="Proteomes" id="UP000799536">
    <property type="component" value="Unassembled WGS sequence"/>
</dbReference>
<reference evidence="9" key="1">
    <citation type="journal article" date="2020" name="Stud. Mycol.">
        <title>101 Dothideomycetes genomes: a test case for predicting lifestyles and emergence of pathogens.</title>
        <authorList>
            <person name="Haridas S."/>
            <person name="Albert R."/>
            <person name="Binder M."/>
            <person name="Bloem J."/>
            <person name="Labutti K."/>
            <person name="Salamov A."/>
            <person name="Andreopoulos B."/>
            <person name="Baker S."/>
            <person name="Barry K."/>
            <person name="Bills G."/>
            <person name="Bluhm B."/>
            <person name="Cannon C."/>
            <person name="Castanera R."/>
            <person name="Culley D."/>
            <person name="Daum C."/>
            <person name="Ezra D."/>
            <person name="Gonzalez J."/>
            <person name="Henrissat B."/>
            <person name="Kuo A."/>
            <person name="Liang C."/>
            <person name="Lipzen A."/>
            <person name="Lutzoni F."/>
            <person name="Magnuson J."/>
            <person name="Mondo S."/>
            <person name="Nolan M."/>
            <person name="Ohm R."/>
            <person name="Pangilinan J."/>
            <person name="Park H.-J."/>
            <person name="Ramirez L."/>
            <person name="Alfaro M."/>
            <person name="Sun H."/>
            <person name="Tritt A."/>
            <person name="Yoshinaga Y."/>
            <person name="Zwiers L.-H."/>
            <person name="Turgeon B."/>
            <person name="Goodwin S."/>
            <person name="Spatafora J."/>
            <person name="Crous P."/>
            <person name="Grigoriev I."/>
        </authorList>
    </citation>
    <scope>NUCLEOTIDE SEQUENCE</scope>
    <source>
        <strain evidence="9">ATCC 74209</strain>
    </source>
</reference>
<dbReference type="GO" id="GO:0005634">
    <property type="term" value="C:nucleus"/>
    <property type="evidence" value="ECO:0007669"/>
    <property type="project" value="TreeGrafter"/>
</dbReference>
<evidence type="ECO:0000256" key="5">
    <source>
        <dbReference type="ARBA" id="ARBA00022777"/>
    </source>
</evidence>
<gene>
    <name evidence="9" type="ORF">GQ43DRAFT_400789</name>
</gene>
<dbReference type="Gene3D" id="3.30.200.20">
    <property type="entry name" value="Phosphorylase Kinase, domain 1"/>
    <property type="match status" value="1"/>
</dbReference>
<evidence type="ECO:0000256" key="3">
    <source>
        <dbReference type="ARBA" id="ARBA00022679"/>
    </source>
</evidence>
<feature type="region of interest" description="Disordered" evidence="7">
    <location>
        <begin position="274"/>
        <end position="297"/>
    </location>
</feature>
<keyword evidence="3" id="KW-0808">Transferase</keyword>
<dbReference type="OrthoDB" id="10020333at2759"/>
<proteinExistence type="predicted"/>
<feature type="compositionally biased region" description="Polar residues" evidence="7">
    <location>
        <begin position="275"/>
        <end position="284"/>
    </location>
</feature>
<sequence>MAGVARSYKQNIEQMVVHQDDIREEEETLDESGDPLDESGQTVDSSEEEIEESVAEDMQRFEDSFVGINKRFRLINRIGEGTFSTVYKAEDLEYNRYNNNWDIDEKEDSKWSSPATKRRNSRHRPKYVAIKKIYVTSSPIRIFNELDLLRDLRNSENVCPLITAFRHNDQVIAVLPYCQHRDFREYFRDMKVPEMRIYFRNLFTALRSVHRAGILHRDIKPTNFLYNPEHARGMLVDFGLAEREGTDWHQCACTLSSEDRRYKIQHSVYAAHLNAGNQPSSYPKNDNRSSRRANRAGTRGFRAPEVLLKCTQQTTSIDMWSAGVILLTLLSRRFPFFHSADDIDALLEITSIFGRKKMRETSLLHGQVFETNIPSYSDQGHSLEKIILWATSRSGKDENGEKQQLLPEEKEAVEFLYRLMECDPAKRITADEALRHPFIARAGDDIEEDEDALDLV</sequence>
<keyword evidence="4" id="KW-0547">Nucleotide-binding</keyword>
<evidence type="ECO:0000256" key="1">
    <source>
        <dbReference type="ARBA" id="ARBA00012513"/>
    </source>
</evidence>
<evidence type="ECO:0000313" key="9">
    <source>
        <dbReference type="EMBL" id="KAF2198490.1"/>
    </source>
</evidence>
<name>A0A9P4JFW5_9PLEO</name>
<evidence type="ECO:0000313" key="10">
    <source>
        <dbReference type="Proteomes" id="UP000799536"/>
    </source>
</evidence>
<dbReference type="AlphaFoldDB" id="A0A9P4JFW5"/>
<dbReference type="SMART" id="SM00220">
    <property type="entry name" value="S_TKc"/>
    <property type="match status" value="1"/>
</dbReference>
<dbReference type="EMBL" id="ML994140">
    <property type="protein sequence ID" value="KAF2198490.1"/>
    <property type="molecule type" value="Genomic_DNA"/>
</dbReference>
<dbReference type="PANTHER" id="PTHR44167:SF23">
    <property type="entry name" value="CDC7 KINASE, ISOFORM A-RELATED"/>
    <property type="match status" value="1"/>
</dbReference>
<dbReference type="InterPro" id="IPR008271">
    <property type="entry name" value="Ser/Thr_kinase_AS"/>
</dbReference>
<keyword evidence="2" id="KW-0723">Serine/threonine-protein kinase</keyword>
<dbReference type="GO" id="GO:0005524">
    <property type="term" value="F:ATP binding"/>
    <property type="evidence" value="ECO:0007669"/>
    <property type="project" value="UniProtKB-KW"/>
</dbReference>
<feature type="compositionally biased region" description="Acidic residues" evidence="7">
    <location>
        <begin position="22"/>
        <end position="37"/>
    </location>
</feature>
<evidence type="ECO:0000259" key="8">
    <source>
        <dbReference type="PROSITE" id="PS50011"/>
    </source>
</evidence>
<feature type="region of interest" description="Disordered" evidence="7">
    <location>
        <begin position="15"/>
        <end position="53"/>
    </location>
</feature>
<dbReference type="Gene3D" id="1.10.510.10">
    <property type="entry name" value="Transferase(Phosphotransferase) domain 1"/>
    <property type="match status" value="1"/>
</dbReference>
<comment type="caution">
    <text evidence="9">The sequence shown here is derived from an EMBL/GenBank/DDBJ whole genome shotgun (WGS) entry which is preliminary data.</text>
</comment>
<dbReference type="GO" id="GO:0004674">
    <property type="term" value="F:protein serine/threonine kinase activity"/>
    <property type="evidence" value="ECO:0007669"/>
    <property type="project" value="UniProtKB-KW"/>
</dbReference>
<dbReference type="PANTHER" id="PTHR44167">
    <property type="entry name" value="OVARIAN-SPECIFIC SERINE/THREONINE-PROTEIN KINASE LOK-RELATED"/>
    <property type="match status" value="1"/>
</dbReference>
<dbReference type="PROSITE" id="PS00108">
    <property type="entry name" value="PROTEIN_KINASE_ST"/>
    <property type="match status" value="1"/>
</dbReference>
<dbReference type="CDD" id="cd14019">
    <property type="entry name" value="STKc_Cdc7"/>
    <property type="match status" value="1"/>
</dbReference>
<evidence type="ECO:0000256" key="7">
    <source>
        <dbReference type="SAM" id="MobiDB-lite"/>
    </source>
</evidence>
<dbReference type="EC" id="2.7.11.1" evidence="1"/>
<dbReference type="InterPro" id="IPR000719">
    <property type="entry name" value="Prot_kinase_dom"/>
</dbReference>
<evidence type="ECO:0000256" key="6">
    <source>
        <dbReference type="ARBA" id="ARBA00022840"/>
    </source>
</evidence>
<keyword evidence="10" id="KW-1185">Reference proteome</keyword>
<dbReference type="GO" id="GO:0044773">
    <property type="term" value="P:mitotic DNA damage checkpoint signaling"/>
    <property type="evidence" value="ECO:0007669"/>
    <property type="project" value="TreeGrafter"/>
</dbReference>
<feature type="domain" description="Protein kinase" evidence="8">
    <location>
        <begin position="72"/>
        <end position="439"/>
    </location>
</feature>
<keyword evidence="5 9" id="KW-0418">Kinase</keyword>
<evidence type="ECO:0000256" key="4">
    <source>
        <dbReference type="ARBA" id="ARBA00022741"/>
    </source>
</evidence>
<dbReference type="Pfam" id="PF00069">
    <property type="entry name" value="Pkinase"/>
    <property type="match status" value="2"/>
</dbReference>
<keyword evidence="6" id="KW-0067">ATP-binding</keyword>
<dbReference type="InterPro" id="IPR011009">
    <property type="entry name" value="Kinase-like_dom_sf"/>
</dbReference>
<organism evidence="9 10">
    <name type="scientific">Delitschia confertaspora ATCC 74209</name>
    <dbReference type="NCBI Taxonomy" id="1513339"/>
    <lineage>
        <taxon>Eukaryota</taxon>
        <taxon>Fungi</taxon>
        <taxon>Dikarya</taxon>
        <taxon>Ascomycota</taxon>
        <taxon>Pezizomycotina</taxon>
        <taxon>Dothideomycetes</taxon>
        <taxon>Pleosporomycetidae</taxon>
        <taxon>Pleosporales</taxon>
        <taxon>Delitschiaceae</taxon>
        <taxon>Delitschia</taxon>
    </lineage>
</organism>
<accession>A0A9P4JFW5</accession>
<dbReference type="SUPFAM" id="SSF56112">
    <property type="entry name" value="Protein kinase-like (PK-like)"/>
    <property type="match status" value="1"/>
</dbReference>
<protein>
    <recommendedName>
        <fullName evidence="1">non-specific serine/threonine protein kinase</fullName>
        <ecNumber evidence="1">2.7.11.1</ecNumber>
    </recommendedName>
</protein>
<evidence type="ECO:0000256" key="2">
    <source>
        <dbReference type="ARBA" id="ARBA00022527"/>
    </source>
</evidence>